<evidence type="ECO:0000313" key="4">
    <source>
        <dbReference type="Proteomes" id="UP000298030"/>
    </source>
</evidence>
<protein>
    <submittedName>
        <fullName evidence="3">Uncharacterized protein</fullName>
    </submittedName>
</protein>
<proteinExistence type="predicted"/>
<feature type="chain" id="PRO_5021242877" evidence="2">
    <location>
        <begin position="21"/>
        <end position="303"/>
    </location>
</feature>
<feature type="signal peptide" evidence="2">
    <location>
        <begin position="1"/>
        <end position="20"/>
    </location>
</feature>
<dbReference type="Proteomes" id="UP000298030">
    <property type="component" value="Unassembled WGS sequence"/>
</dbReference>
<accession>A0A4Y7SI16</accession>
<dbReference type="EMBL" id="QPFP01000110">
    <property type="protein sequence ID" value="TEB21475.1"/>
    <property type="molecule type" value="Genomic_DNA"/>
</dbReference>
<keyword evidence="2" id="KW-0732">Signal</keyword>
<reference evidence="3 4" key="1">
    <citation type="journal article" date="2019" name="Nat. Ecol. Evol.">
        <title>Megaphylogeny resolves global patterns of mushroom evolution.</title>
        <authorList>
            <person name="Varga T."/>
            <person name="Krizsan K."/>
            <person name="Foldi C."/>
            <person name="Dima B."/>
            <person name="Sanchez-Garcia M."/>
            <person name="Sanchez-Ramirez S."/>
            <person name="Szollosi G.J."/>
            <person name="Szarkandi J.G."/>
            <person name="Papp V."/>
            <person name="Albert L."/>
            <person name="Andreopoulos W."/>
            <person name="Angelini C."/>
            <person name="Antonin V."/>
            <person name="Barry K.W."/>
            <person name="Bougher N.L."/>
            <person name="Buchanan P."/>
            <person name="Buyck B."/>
            <person name="Bense V."/>
            <person name="Catcheside P."/>
            <person name="Chovatia M."/>
            <person name="Cooper J."/>
            <person name="Damon W."/>
            <person name="Desjardin D."/>
            <person name="Finy P."/>
            <person name="Geml J."/>
            <person name="Haridas S."/>
            <person name="Hughes K."/>
            <person name="Justo A."/>
            <person name="Karasinski D."/>
            <person name="Kautmanova I."/>
            <person name="Kiss B."/>
            <person name="Kocsube S."/>
            <person name="Kotiranta H."/>
            <person name="LaButti K.M."/>
            <person name="Lechner B.E."/>
            <person name="Liimatainen K."/>
            <person name="Lipzen A."/>
            <person name="Lukacs Z."/>
            <person name="Mihaltcheva S."/>
            <person name="Morgado L.N."/>
            <person name="Niskanen T."/>
            <person name="Noordeloos M.E."/>
            <person name="Ohm R.A."/>
            <person name="Ortiz-Santana B."/>
            <person name="Ovrebo C."/>
            <person name="Racz N."/>
            <person name="Riley R."/>
            <person name="Savchenko A."/>
            <person name="Shiryaev A."/>
            <person name="Soop K."/>
            <person name="Spirin V."/>
            <person name="Szebenyi C."/>
            <person name="Tomsovsky M."/>
            <person name="Tulloss R.E."/>
            <person name="Uehling J."/>
            <person name="Grigoriev I.V."/>
            <person name="Vagvolgyi C."/>
            <person name="Papp T."/>
            <person name="Martin F.M."/>
            <person name="Miettinen O."/>
            <person name="Hibbett D.S."/>
            <person name="Nagy L.G."/>
        </authorList>
    </citation>
    <scope>NUCLEOTIDE SEQUENCE [LARGE SCALE GENOMIC DNA]</scope>
    <source>
        <strain evidence="3 4">FP101781</strain>
    </source>
</reference>
<sequence length="303" mass="33774">MHLYKSLISLSALLTLVCYAAPVERNAHVASRDIHGWVDELYERAGDDGTPPERYHPGSYKPVPNHHIFKTETNLYTAKEVNKAATNALTHARFGTTSDGKYPDRQGTGFKTGDPADPSGPLGPKDGKVALHDPIKNRKSDFSKSPANVGRPSGPDRVVVWRNPGEKKFAAHVSYHDTKKRVHGDKNHPPSSAKIYTGKVQIKHKMAEWHASKPPRAARHGPKSKPPSKTAQNKVRFEKHNAKQAQKFGNKRPQGPSKASQKKAQRKENFQKLNVARKAAKVEYKEGKKKQQTNKQSKSRGRK</sequence>
<feature type="region of interest" description="Disordered" evidence="1">
    <location>
        <begin position="207"/>
        <end position="303"/>
    </location>
</feature>
<evidence type="ECO:0000313" key="3">
    <source>
        <dbReference type="EMBL" id="TEB21475.1"/>
    </source>
</evidence>
<comment type="caution">
    <text evidence="3">The sequence shown here is derived from an EMBL/GenBank/DDBJ whole genome shotgun (WGS) entry which is preliminary data.</text>
</comment>
<feature type="region of interest" description="Disordered" evidence="1">
    <location>
        <begin position="92"/>
        <end position="159"/>
    </location>
</feature>
<feature type="compositionally biased region" description="Basic and acidic residues" evidence="1">
    <location>
        <begin position="125"/>
        <end position="142"/>
    </location>
</feature>
<gene>
    <name evidence="3" type="ORF">FA13DRAFT_1779263</name>
</gene>
<feature type="compositionally biased region" description="Basic residues" evidence="1">
    <location>
        <begin position="287"/>
        <end position="303"/>
    </location>
</feature>
<name>A0A4Y7SI16_COPMI</name>
<keyword evidence="4" id="KW-1185">Reference proteome</keyword>
<evidence type="ECO:0000256" key="1">
    <source>
        <dbReference type="SAM" id="MobiDB-lite"/>
    </source>
</evidence>
<organism evidence="3 4">
    <name type="scientific">Coprinellus micaceus</name>
    <name type="common">Glistening ink-cap mushroom</name>
    <name type="synonym">Coprinus micaceus</name>
    <dbReference type="NCBI Taxonomy" id="71717"/>
    <lineage>
        <taxon>Eukaryota</taxon>
        <taxon>Fungi</taxon>
        <taxon>Dikarya</taxon>
        <taxon>Basidiomycota</taxon>
        <taxon>Agaricomycotina</taxon>
        <taxon>Agaricomycetes</taxon>
        <taxon>Agaricomycetidae</taxon>
        <taxon>Agaricales</taxon>
        <taxon>Agaricineae</taxon>
        <taxon>Psathyrellaceae</taxon>
        <taxon>Coprinellus</taxon>
    </lineage>
</organism>
<evidence type="ECO:0000256" key="2">
    <source>
        <dbReference type="SAM" id="SignalP"/>
    </source>
</evidence>
<dbReference type="AlphaFoldDB" id="A0A4Y7SI16"/>